<evidence type="ECO:0000313" key="4">
    <source>
        <dbReference type="EMBL" id="MEJ6400914.1"/>
    </source>
</evidence>
<dbReference type="InterPro" id="IPR000326">
    <property type="entry name" value="PAP2/HPO"/>
</dbReference>
<dbReference type="PANTHER" id="PTHR14969">
    <property type="entry name" value="SPHINGOSINE-1-PHOSPHATE PHOSPHOHYDROLASE"/>
    <property type="match status" value="1"/>
</dbReference>
<dbReference type="RefSeq" id="WP_339960766.1">
    <property type="nucleotide sequence ID" value="NZ_JAWMWH010000003.1"/>
</dbReference>
<keyword evidence="5" id="KW-1185">Reference proteome</keyword>
<dbReference type="Gene3D" id="1.20.144.10">
    <property type="entry name" value="Phosphatidic acid phosphatase type 2/haloperoxidase"/>
    <property type="match status" value="1"/>
</dbReference>
<comment type="caution">
    <text evidence="4">The sequence shown here is derived from an EMBL/GenBank/DDBJ whole genome shotgun (WGS) entry which is preliminary data.</text>
</comment>
<dbReference type="PANTHER" id="PTHR14969:SF60">
    <property type="entry name" value="NON-SPECIFIC ACID PHOSPHATASE"/>
    <property type="match status" value="1"/>
</dbReference>
<feature type="domain" description="Phosphatidic acid phosphatase type 2/haloperoxidase" evidence="3">
    <location>
        <begin position="188"/>
        <end position="312"/>
    </location>
</feature>
<evidence type="ECO:0000256" key="1">
    <source>
        <dbReference type="ARBA" id="ARBA00022729"/>
    </source>
</evidence>
<name>A0ABU8SMD4_9LACO</name>
<accession>A0ABU8SMD4</accession>
<evidence type="ECO:0000256" key="2">
    <source>
        <dbReference type="SAM" id="SignalP"/>
    </source>
</evidence>
<dbReference type="Proteomes" id="UP001370590">
    <property type="component" value="Unassembled WGS sequence"/>
</dbReference>
<evidence type="ECO:0000313" key="5">
    <source>
        <dbReference type="Proteomes" id="UP001370590"/>
    </source>
</evidence>
<proteinExistence type="predicted"/>
<dbReference type="Pfam" id="PF01569">
    <property type="entry name" value="PAP2"/>
    <property type="match status" value="1"/>
</dbReference>
<gene>
    <name evidence="4" type="ORF">R4146_07125</name>
</gene>
<dbReference type="SMART" id="SM00014">
    <property type="entry name" value="acidPPc"/>
    <property type="match status" value="1"/>
</dbReference>
<dbReference type="Pfam" id="PF12951">
    <property type="entry name" value="PATR"/>
    <property type="match status" value="1"/>
</dbReference>
<reference evidence="4 5" key="1">
    <citation type="submission" date="2023-10" db="EMBL/GenBank/DDBJ databases">
        <title>Nicoliella lavandulae sp. nov. isolated from Lavandula angustifolia flowers.</title>
        <authorList>
            <person name="Alcantara C."/>
            <person name="Zuniga M."/>
            <person name="Landete J.M."/>
            <person name="Monedero V."/>
        </authorList>
    </citation>
    <scope>NUCLEOTIDE SEQUENCE [LARGE SCALE GENOMIC DNA]</scope>
    <source>
        <strain evidence="4 5">Es01</strain>
    </source>
</reference>
<feature type="chain" id="PRO_5045452534" evidence="2">
    <location>
        <begin position="29"/>
        <end position="597"/>
    </location>
</feature>
<evidence type="ECO:0000259" key="3">
    <source>
        <dbReference type="SMART" id="SM00014"/>
    </source>
</evidence>
<organism evidence="4 5">
    <name type="scientific">Nicoliella lavandulae</name>
    <dbReference type="NCBI Taxonomy" id="3082954"/>
    <lineage>
        <taxon>Bacteria</taxon>
        <taxon>Bacillati</taxon>
        <taxon>Bacillota</taxon>
        <taxon>Bacilli</taxon>
        <taxon>Lactobacillales</taxon>
        <taxon>Lactobacillaceae</taxon>
        <taxon>Nicoliella</taxon>
    </lineage>
</organism>
<keyword evidence="1 2" id="KW-0732">Signal</keyword>
<dbReference type="EMBL" id="JAWMWH010000003">
    <property type="protein sequence ID" value="MEJ6400914.1"/>
    <property type="molecule type" value="Genomic_DNA"/>
</dbReference>
<dbReference type="NCBIfam" id="TIGR02601">
    <property type="entry name" value="autotrns_rpt"/>
    <property type="match status" value="1"/>
</dbReference>
<protein>
    <submittedName>
        <fullName evidence="4">Phosphatase PAP2 family protein</fullName>
    </submittedName>
</protein>
<feature type="signal peptide" evidence="2">
    <location>
        <begin position="1"/>
        <end position="28"/>
    </location>
</feature>
<dbReference type="InterPro" id="IPR036938">
    <property type="entry name" value="PAP2/HPO_sf"/>
</dbReference>
<dbReference type="SUPFAM" id="SSF48317">
    <property type="entry name" value="Acid phosphatase/Vanadium-dependent haloperoxidase"/>
    <property type="match status" value="1"/>
</dbReference>
<dbReference type="InterPro" id="IPR013425">
    <property type="entry name" value="Autotrns_rpt"/>
</dbReference>
<sequence length="597" mass="64794">MRKTILKSSLLIGLTLLGISSLTNNANADKKQTKNKALQEIADDHKSDAGRYFIQDYKTNTSDNLTPDNNASIDLLSQMNKLWQPGSDWNNGTRLNTKILDENINLSDKIAKERTKSQEDAAWLDDKNDMDYSVQEGLGNLTDYFRKQANITGGYTSVPSDAENKDYDTNWDKQEVTGDPNSTLGSVVKLADTLKDGNYSSSSSSKKYFKYPRPFRWDGTSVTNAQDNGVIIPTLKLSAKADPVNDYGFPSGHTNSSYLTAYALAYAYPQKFQQLLTRASEVGNNRIVAGRHSPLDVIGGRVLGTALAASILNDPANKQLKEDAYKQAQSVLKSSEADDNDYGVGNQKENAQKYNYRLTYGFSKIANSKQIYRVPKGAEVLLETRLPYLTDAQRRAVLATTELPTGYPILDDGEGWGRLNLYNAANGYGQLVSKTTVSMNAKKGGYNAKDTWSNDITGVGKLIKDGTGSLTLSGKNTFQGGVAINGGELNAANASALGSGNVINNSGALTLSSKQVTVKGSYQQLDKGTTVVAKKGRLIVKKGATLGGTLKLNGGEFKNGDKIMSYASHKGKFKKVTGLSKGLHIVYNNHDISIARK</sequence>